<keyword evidence="3" id="KW-1185">Reference proteome</keyword>
<evidence type="ECO:0000256" key="1">
    <source>
        <dbReference type="SAM" id="MobiDB-lite"/>
    </source>
</evidence>
<evidence type="ECO:0000313" key="2">
    <source>
        <dbReference type="EMBL" id="KAL0015089.1"/>
    </source>
</evidence>
<feature type="region of interest" description="Disordered" evidence="1">
    <location>
        <begin position="1"/>
        <end position="34"/>
    </location>
</feature>
<dbReference type="EMBL" id="JAZDWU010000001">
    <property type="protein sequence ID" value="KAL0015089.1"/>
    <property type="molecule type" value="Genomic_DNA"/>
</dbReference>
<sequence>MSSGQNIQGRLHEPTRTIKRWSKSDTLSTRLGKLPPDPNLRKLLNFAEEAHTPVMPVAPLDKLESQDITRADVDPVSESLAPLVKAGSARHEAPSTVASPATHSVMLCGPEEASAKIVGSKPLDSILSHSHGIPPCNILSLNTLICQY</sequence>
<name>A0AAW2DYA1_9ROSI</name>
<dbReference type="AlphaFoldDB" id="A0AAW2DYA1"/>
<accession>A0AAW2DYA1</accession>
<protein>
    <submittedName>
        <fullName evidence="2">Uncharacterized protein</fullName>
    </submittedName>
</protein>
<gene>
    <name evidence="2" type="ORF">SO802_002158</name>
</gene>
<reference evidence="2 3" key="1">
    <citation type="submission" date="2024-01" db="EMBL/GenBank/DDBJ databases">
        <title>A telomere-to-telomere, gap-free genome of sweet tea (Lithocarpus litseifolius).</title>
        <authorList>
            <person name="Zhou J."/>
        </authorList>
    </citation>
    <scope>NUCLEOTIDE SEQUENCE [LARGE SCALE GENOMIC DNA]</scope>
    <source>
        <strain evidence="2">Zhou-2022a</strain>
        <tissue evidence="2">Leaf</tissue>
    </source>
</reference>
<evidence type="ECO:0000313" key="3">
    <source>
        <dbReference type="Proteomes" id="UP001459277"/>
    </source>
</evidence>
<proteinExistence type="predicted"/>
<dbReference type="Proteomes" id="UP001459277">
    <property type="component" value="Unassembled WGS sequence"/>
</dbReference>
<organism evidence="2 3">
    <name type="scientific">Lithocarpus litseifolius</name>
    <dbReference type="NCBI Taxonomy" id="425828"/>
    <lineage>
        <taxon>Eukaryota</taxon>
        <taxon>Viridiplantae</taxon>
        <taxon>Streptophyta</taxon>
        <taxon>Embryophyta</taxon>
        <taxon>Tracheophyta</taxon>
        <taxon>Spermatophyta</taxon>
        <taxon>Magnoliopsida</taxon>
        <taxon>eudicotyledons</taxon>
        <taxon>Gunneridae</taxon>
        <taxon>Pentapetalae</taxon>
        <taxon>rosids</taxon>
        <taxon>fabids</taxon>
        <taxon>Fagales</taxon>
        <taxon>Fagaceae</taxon>
        <taxon>Lithocarpus</taxon>
    </lineage>
</organism>
<comment type="caution">
    <text evidence="2">The sequence shown here is derived from an EMBL/GenBank/DDBJ whole genome shotgun (WGS) entry which is preliminary data.</text>
</comment>